<dbReference type="Gene3D" id="3.40.50.300">
    <property type="entry name" value="P-loop containing nucleotide triphosphate hydrolases"/>
    <property type="match status" value="1"/>
</dbReference>
<comment type="caution">
    <text evidence="18">The sequence shown here is derived from an EMBL/GenBank/DDBJ whole genome shotgun (WGS) entry which is preliminary data.</text>
</comment>
<dbReference type="GO" id="GO:0005524">
    <property type="term" value="F:ATP binding"/>
    <property type="evidence" value="ECO:0007669"/>
    <property type="project" value="UniProtKB-KW"/>
</dbReference>
<evidence type="ECO:0000256" key="14">
    <source>
        <dbReference type="RuleBase" id="RU003651"/>
    </source>
</evidence>
<gene>
    <name evidence="18" type="ORF">ElyMa_004249000</name>
</gene>
<proteinExistence type="inferred from homology"/>
<evidence type="ECO:0000313" key="18">
    <source>
        <dbReference type="EMBL" id="GFR88321.1"/>
    </source>
</evidence>
<evidence type="ECO:0000256" key="6">
    <source>
        <dbReference type="ARBA" id="ARBA00022792"/>
    </source>
</evidence>
<dbReference type="SUPFAM" id="SSF52540">
    <property type="entry name" value="P-loop containing nucleoside triphosphate hydrolases"/>
    <property type="match status" value="1"/>
</dbReference>
<dbReference type="InterPro" id="IPR050747">
    <property type="entry name" value="Mitochondrial_chaperone_BCS1"/>
</dbReference>
<evidence type="ECO:0000256" key="7">
    <source>
        <dbReference type="ARBA" id="ARBA00022801"/>
    </source>
</evidence>
<dbReference type="GO" id="GO:0005743">
    <property type="term" value="C:mitochondrial inner membrane"/>
    <property type="evidence" value="ECO:0007669"/>
    <property type="project" value="UniProtKB-SubCell"/>
</dbReference>
<dbReference type="EMBL" id="BMAT01008564">
    <property type="protein sequence ID" value="GFR88321.1"/>
    <property type="molecule type" value="Genomic_DNA"/>
</dbReference>
<feature type="domain" description="BCS1 N-terminal" evidence="17">
    <location>
        <begin position="23"/>
        <end position="186"/>
    </location>
</feature>
<keyword evidence="7" id="KW-0378">Hydrolase</keyword>
<organism evidence="18 19">
    <name type="scientific">Elysia marginata</name>
    <dbReference type="NCBI Taxonomy" id="1093978"/>
    <lineage>
        <taxon>Eukaryota</taxon>
        <taxon>Metazoa</taxon>
        <taxon>Spiralia</taxon>
        <taxon>Lophotrochozoa</taxon>
        <taxon>Mollusca</taxon>
        <taxon>Gastropoda</taxon>
        <taxon>Heterobranchia</taxon>
        <taxon>Euthyneura</taxon>
        <taxon>Panpulmonata</taxon>
        <taxon>Sacoglossa</taxon>
        <taxon>Placobranchoidea</taxon>
        <taxon>Plakobranchidae</taxon>
        <taxon>Elysia</taxon>
    </lineage>
</organism>
<dbReference type="CDD" id="cd19510">
    <property type="entry name" value="RecA-like_BCS1"/>
    <property type="match status" value="1"/>
</dbReference>
<keyword evidence="5 14" id="KW-0547">Nucleotide-binding</keyword>
<dbReference type="FunFam" id="3.40.50.300:FF:000768">
    <property type="entry name" value="Probable mitochondrial chaperone bcs1"/>
    <property type="match status" value="1"/>
</dbReference>
<name>A0AAV4GT98_9GAST</name>
<evidence type="ECO:0000256" key="9">
    <source>
        <dbReference type="ARBA" id="ARBA00022989"/>
    </source>
</evidence>
<evidence type="ECO:0000256" key="3">
    <source>
        <dbReference type="ARBA" id="ARBA00016942"/>
    </source>
</evidence>
<evidence type="ECO:0000256" key="2">
    <source>
        <dbReference type="ARBA" id="ARBA00007448"/>
    </source>
</evidence>
<dbReference type="SMART" id="SM01024">
    <property type="entry name" value="BCS1_N"/>
    <property type="match status" value="1"/>
</dbReference>
<evidence type="ECO:0000259" key="16">
    <source>
        <dbReference type="SMART" id="SM00382"/>
    </source>
</evidence>
<keyword evidence="8 14" id="KW-0067">ATP-binding</keyword>
<reference evidence="18 19" key="1">
    <citation type="journal article" date="2021" name="Elife">
        <title>Chloroplast acquisition without the gene transfer in kleptoplastic sea slugs, Plakobranchus ocellatus.</title>
        <authorList>
            <person name="Maeda T."/>
            <person name="Takahashi S."/>
            <person name="Yoshida T."/>
            <person name="Shimamura S."/>
            <person name="Takaki Y."/>
            <person name="Nagai Y."/>
            <person name="Toyoda A."/>
            <person name="Suzuki Y."/>
            <person name="Arimoto A."/>
            <person name="Ishii H."/>
            <person name="Satoh N."/>
            <person name="Nishiyama T."/>
            <person name="Hasebe M."/>
            <person name="Maruyama T."/>
            <person name="Minagawa J."/>
            <person name="Obokata J."/>
            <person name="Shigenobu S."/>
        </authorList>
    </citation>
    <scope>NUCLEOTIDE SEQUENCE [LARGE SCALE GENOMIC DNA]</scope>
</reference>
<comment type="subcellular location">
    <subcellularLocation>
        <location evidence="1">Mitochondrion inner membrane</location>
        <topology evidence="1">Single-pass membrane protein</topology>
    </subcellularLocation>
</comment>
<evidence type="ECO:0000256" key="15">
    <source>
        <dbReference type="SAM" id="Phobius"/>
    </source>
</evidence>
<dbReference type="InterPro" id="IPR027417">
    <property type="entry name" value="P-loop_NTPase"/>
</dbReference>
<dbReference type="GO" id="GO:0034551">
    <property type="term" value="P:mitochondrial respiratory chain complex III assembly"/>
    <property type="evidence" value="ECO:0007669"/>
    <property type="project" value="UniProtKB-ARBA"/>
</dbReference>
<dbReference type="InterPro" id="IPR003959">
    <property type="entry name" value="ATPase_AAA_core"/>
</dbReference>
<keyword evidence="9 15" id="KW-1133">Transmembrane helix</keyword>
<evidence type="ECO:0000256" key="10">
    <source>
        <dbReference type="ARBA" id="ARBA00023128"/>
    </source>
</evidence>
<comment type="similarity">
    <text evidence="2">Belongs to the AAA ATPase family. BCS1 subfamily.</text>
</comment>
<keyword evidence="19" id="KW-1185">Reference proteome</keyword>
<dbReference type="SMART" id="SM00382">
    <property type="entry name" value="AAA"/>
    <property type="match status" value="1"/>
</dbReference>
<evidence type="ECO:0000256" key="8">
    <source>
        <dbReference type="ARBA" id="ARBA00022840"/>
    </source>
</evidence>
<evidence type="ECO:0000259" key="17">
    <source>
        <dbReference type="SMART" id="SM01024"/>
    </source>
</evidence>
<evidence type="ECO:0000256" key="12">
    <source>
        <dbReference type="ARBA" id="ARBA00032816"/>
    </source>
</evidence>
<accession>A0AAV4GT98</accession>
<dbReference type="GO" id="GO:0016887">
    <property type="term" value="F:ATP hydrolysis activity"/>
    <property type="evidence" value="ECO:0007669"/>
    <property type="project" value="InterPro"/>
</dbReference>
<keyword evidence="10" id="KW-0496">Mitochondrion</keyword>
<dbReference type="AlphaFoldDB" id="A0AAV4GT98"/>
<dbReference type="InterPro" id="IPR057495">
    <property type="entry name" value="AAA_lid_BCS1"/>
</dbReference>
<dbReference type="Pfam" id="PF00004">
    <property type="entry name" value="AAA"/>
    <property type="match status" value="1"/>
</dbReference>
<evidence type="ECO:0000256" key="11">
    <source>
        <dbReference type="ARBA" id="ARBA00023136"/>
    </source>
</evidence>
<dbReference type="PROSITE" id="PS00674">
    <property type="entry name" value="AAA"/>
    <property type="match status" value="1"/>
</dbReference>
<keyword evidence="11 15" id="KW-0472">Membrane</keyword>
<dbReference type="InterPro" id="IPR014851">
    <property type="entry name" value="BCS1_N"/>
</dbReference>
<dbReference type="Pfam" id="PF08740">
    <property type="entry name" value="BCS1_N"/>
    <property type="match status" value="1"/>
</dbReference>
<keyword evidence="6" id="KW-0999">Mitochondrion inner membrane</keyword>
<evidence type="ECO:0000313" key="19">
    <source>
        <dbReference type="Proteomes" id="UP000762676"/>
    </source>
</evidence>
<dbReference type="PANTHER" id="PTHR23070">
    <property type="entry name" value="BCS1 AAA-TYPE ATPASE"/>
    <property type="match status" value="1"/>
</dbReference>
<dbReference type="InterPro" id="IPR003960">
    <property type="entry name" value="ATPase_AAA_CS"/>
</dbReference>
<sequence length="415" mass="46850">MPAMDYITTLGDNPYFGAGAGLFGIGILAAAGRKSLQGASILFRRHCMITMEVTSRDKSYHWLLQWITKYGTRTQHLSVETEFQQTAAGQIKTRFHFVPSPGNHYFWHKNNLIIVERNRENKIAEIFETVTLTSFGRNREMFMNILDEARSLALLSTEGQTVMYTGYGSEWRPIGYPRRKRPLNSVVLDRGLSEHILSDIQEFINNPKWYLDRGIPYRRGYLLYGPPGCGKSSYIMALAGALDYSICVLNLSDKGMSDDRLSHLLTNAPEQSIILLEDIDAAFVSRDLAAENPVVYQGMGRLTLSGLLNALDGVASTEARILFMTTNYIDRLDKALIRPGRVDLKQMIGFATEYQLTEMFCRFYPEQGTSRAVEFSTSVLSLDHPVSAAQVQGFFMLHKHDPDYVLANIKDIVLL</sequence>
<dbReference type="Pfam" id="PF25426">
    <property type="entry name" value="AAA_lid_BCS1"/>
    <property type="match status" value="1"/>
</dbReference>
<keyword evidence="4 15" id="KW-0812">Transmembrane</keyword>
<dbReference type="InterPro" id="IPR003593">
    <property type="entry name" value="AAA+_ATPase"/>
</dbReference>
<protein>
    <recommendedName>
        <fullName evidence="3">Mitochondrial chaperone BCS1</fullName>
    </recommendedName>
    <alternativeName>
        <fullName evidence="12">BCS1-like protein</fullName>
    </alternativeName>
</protein>
<comment type="catalytic activity">
    <reaction evidence="13">
        <text>ATP + H2O = ADP + phosphate + H(+)</text>
        <dbReference type="Rhea" id="RHEA:13065"/>
        <dbReference type="ChEBI" id="CHEBI:15377"/>
        <dbReference type="ChEBI" id="CHEBI:15378"/>
        <dbReference type="ChEBI" id="CHEBI:30616"/>
        <dbReference type="ChEBI" id="CHEBI:43474"/>
        <dbReference type="ChEBI" id="CHEBI:456216"/>
    </reaction>
    <physiologicalReaction direction="left-to-right" evidence="13">
        <dbReference type="Rhea" id="RHEA:13066"/>
    </physiologicalReaction>
</comment>
<evidence type="ECO:0000256" key="4">
    <source>
        <dbReference type="ARBA" id="ARBA00022692"/>
    </source>
</evidence>
<evidence type="ECO:0000256" key="1">
    <source>
        <dbReference type="ARBA" id="ARBA00004434"/>
    </source>
</evidence>
<evidence type="ECO:0000256" key="13">
    <source>
        <dbReference type="ARBA" id="ARBA00048778"/>
    </source>
</evidence>
<dbReference type="Proteomes" id="UP000762676">
    <property type="component" value="Unassembled WGS sequence"/>
</dbReference>
<feature type="domain" description="AAA+ ATPase" evidence="16">
    <location>
        <begin position="217"/>
        <end position="352"/>
    </location>
</feature>
<evidence type="ECO:0000256" key="5">
    <source>
        <dbReference type="ARBA" id="ARBA00022741"/>
    </source>
</evidence>
<feature type="transmembrane region" description="Helical" evidence="15">
    <location>
        <begin position="15"/>
        <end position="36"/>
    </location>
</feature>